<name>A0A8X6L8W7_TRICU</name>
<feature type="region of interest" description="Disordered" evidence="1">
    <location>
        <begin position="417"/>
        <end position="446"/>
    </location>
</feature>
<organism evidence="2 3">
    <name type="scientific">Trichonephila clavata</name>
    <name type="common">Joro spider</name>
    <name type="synonym">Nephila clavata</name>
    <dbReference type="NCBI Taxonomy" id="2740835"/>
    <lineage>
        <taxon>Eukaryota</taxon>
        <taxon>Metazoa</taxon>
        <taxon>Ecdysozoa</taxon>
        <taxon>Arthropoda</taxon>
        <taxon>Chelicerata</taxon>
        <taxon>Arachnida</taxon>
        <taxon>Araneae</taxon>
        <taxon>Araneomorphae</taxon>
        <taxon>Entelegynae</taxon>
        <taxon>Araneoidea</taxon>
        <taxon>Nephilidae</taxon>
        <taxon>Trichonephila</taxon>
    </lineage>
</organism>
<evidence type="ECO:0000313" key="3">
    <source>
        <dbReference type="Proteomes" id="UP000887116"/>
    </source>
</evidence>
<comment type="caution">
    <text evidence="2">The sequence shown here is derived from an EMBL/GenBank/DDBJ whole genome shotgun (WGS) entry which is preliminary data.</text>
</comment>
<dbReference type="PANTHER" id="PTHR47331">
    <property type="entry name" value="PHD-TYPE DOMAIN-CONTAINING PROTEIN"/>
    <property type="match status" value="1"/>
</dbReference>
<dbReference type="EMBL" id="BMAO01025058">
    <property type="protein sequence ID" value="GFQ99846.1"/>
    <property type="molecule type" value="Genomic_DNA"/>
</dbReference>
<sequence>MEGAGALETNEMPSVTFAEKTKTLNRRRGSYKAKITKLQSFLKDKASNAEQLLLRSKLDKVSEMYSSMEALKIEYYEVVEDEQLPNLEFILEEMEDDLEEIKVGLQTLLLKHDISKNVSICNTALSNNGNSPKSSFIKLPDVSLPEFHGVIENWSDFKRQFDSLITNNSVLNDTQKLFYLHSALKGEARTIETSEDTFDSLMTVLIKRYENKRVIINSHIMNILNFEKLCIESSKGLRNLIDVINKNLRGLKLMDLETNELTHQFLINIIIRKLDIESRKLYEMSLTSTELPKWEMFLEFLQNRTQILENLHGVQGPPLKLKTPFLSKGKSFIVKSNNNNNCLLCKTSHRLYDCTLFLKMNPLQRFNLIKKHGLCINCLNNNHKVALCKSKYTCRLCRGKHNYLLCRSENGQSDTEGSSSNMLFTQPAPSVAPTSPNNGGVINNPTQPQTVQTFSSLNQRGNKFVFLSTAIVGVWSPLLKSYVRGRVILDSASQSHFMTLQFASKLGLEKKKINLAVSGLSENSTNIKWKINDAFISNNDSSYTSPLDFLIVPRITDFVPSIQPILKIKRFNDINRSILADPSFDKPGKIDMIIGAELFYQILKDGRKVISDNVTLINSVFGFIVSGSINAINHKSNCFLISESENIDNCIKKFWEVEEIILDRALRKEEEFCEIHFKNTHRRDCKHQLKTFVANRVSKIQALTSNYQWKHISSCDNPADAISRGVNPSDLKRLELWWSGPSFAMEDIIDDLRQNELNSPEKELYLTELKTVTSTNLVLSSNNNFINQILSLNPTLLRDDISDKVSRFTWFIRGRGVQRLFELCVFRYQFIDCRYG</sequence>
<accession>A0A8X6L8W7</accession>
<dbReference type="Pfam" id="PF03564">
    <property type="entry name" value="DUF1759"/>
    <property type="match status" value="1"/>
</dbReference>
<gene>
    <name evidence="2" type="primary">AVEN_174972_1</name>
    <name evidence="2" type="ORF">TNCT_23021</name>
</gene>
<dbReference type="PANTHER" id="PTHR47331:SF1">
    <property type="entry name" value="GAG-LIKE PROTEIN"/>
    <property type="match status" value="1"/>
</dbReference>
<dbReference type="Proteomes" id="UP000887116">
    <property type="component" value="Unassembled WGS sequence"/>
</dbReference>
<evidence type="ECO:0000313" key="2">
    <source>
        <dbReference type="EMBL" id="GFQ99846.1"/>
    </source>
</evidence>
<evidence type="ECO:0000256" key="1">
    <source>
        <dbReference type="SAM" id="MobiDB-lite"/>
    </source>
</evidence>
<keyword evidence="3" id="KW-1185">Reference proteome</keyword>
<dbReference type="OrthoDB" id="7444419at2759"/>
<protein>
    <submittedName>
        <fullName evidence="2">DUF1758 domain-containing protein</fullName>
    </submittedName>
</protein>
<dbReference type="AlphaFoldDB" id="A0A8X6L8W7"/>
<dbReference type="InterPro" id="IPR005312">
    <property type="entry name" value="DUF1759"/>
</dbReference>
<proteinExistence type="predicted"/>
<reference evidence="2" key="1">
    <citation type="submission" date="2020-07" db="EMBL/GenBank/DDBJ databases">
        <title>Multicomponent nature underlies the extraordinary mechanical properties of spider dragline silk.</title>
        <authorList>
            <person name="Kono N."/>
            <person name="Nakamura H."/>
            <person name="Mori M."/>
            <person name="Yoshida Y."/>
            <person name="Ohtoshi R."/>
            <person name="Malay A.D."/>
            <person name="Moran D.A.P."/>
            <person name="Tomita M."/>
            <person name="Numata K."/>
            <person name="Arakawa K."/>
        </authorList>
    </citation>
    <scope>NUCLEOTIDE SEQUENCE</scope>
</reference>